<feature type="domain" description="GH16" evidence="2">
    <location>
        <begin position="24"/>
        <end position="315"/>
    </location>
</feature>
<organism evidence="3 4">
    <name type="scientific">Lophiostoma macrostomum CBS 122681</name>
    <dbReference type="NCBI Taxonomy" id="1314788"/>
    <lineage>
        <taxon>Eukaryota</taxon>
        <taxon>Fungi</taxon>
        <taxon>Dikarya</taxon>
        <taxon>Ascomycota</taxon>
        <taxon>Pezizomycotina</taxon>
        <taxon>Dothideomycetes</taxon>
        <taxon>Pleosporomycetidae</taxon>
        <taxon>Pleosporales</taxon>
        <taxon>Lophiostomataceae</taxon>
        <taxon>Lophiostoma</taxon>
    </lineage>
</organism>
<feature type="signal peptide" evidence="1">
    <location>
        <begin position="1"/>
        <end position="16"/>
    </location>
</feature>
<dbReference type="AlphaFoldDB" id="A0A6A6TP99"/>
<gene>
    <name evidence="3" type="ORF">K491DRAFT_765421</name>
</gene>
<dbReference type="EMBL" id="MU004298">
    <property type="protein sequence ID" value="KAF2660728.1"/>
    <property type="molecule type" value="Genomic_DNA"/>
</dbReference>
<evidence type="ECO:0000313" key="3">
    <source>
        <dbReference type="EMBL" id="KAF2660728.1"/>
    </source>
</evidence>
<dbReference type="Proteomes" id="UP000799324">
    <property type="component" value="Unassembled WGS sequence"/>
</dbReference>
<sequence>MALAATTLLLPSLSAAQYALKTDLSYKNFFSNFNLFSDADPTHGFVQYQNYDEAIKNQYVGYLNESIFLGVDYKTKDPNGRASIRAESTVTFDKGLLVADIAHMPSNECGTWPALWLLGTGVEWPNNGEIDILEGVNDYTRNSVTLHTNSGCMVNNSTMSNSTGQSGTTQQSAFDGWMSTANCDVAATDQAKNVGCSIMAPAEEAGPGKYLPTYGAEFNAAGGGVYALEWTDQSIQAWFFPRNSTEFASATSANPDPSQWGTPLAKFQGSCNIEDHFKNMTVQINVSFCGDWAGSDVEWNKSCAKKTGVAKCEDYVRDHPEAFESVYWEIKGLKWFEKTGSTQKRDLAGHAVSQLKNRAFRW</sequence>
<dbReference type="InterPro" id="IPR000757">
    <property type="entry name" value="Beta-glucanase-like"/>
</dbReference>
<name>A0A6A6TP99_9PLEO</name>
<proteinExistence type="predicted"/>
<accession>A0A6A6TP99</accession>
<dbReference type="PROSITE" id="PS51762">
    <property type="entry name" value="GH16_2"/>
    <property type="match status" value="1"/>
</dbReference>
<keyword evidence="1" id="KW-0732">Signal</keyword>
<dbReference type="GO" id="GO:0004553">
    <property type="term" value="F:hydrolase activity, hydrolyzing O-glycosyl compounds"/>
    <property type="evidence" value="ECO:0007669"/>
    <property type="project" value="InterPro"/>
</dbReference>
<dbReference type="CDD" id="cd02181">
    <property type="entry name" value="GH16_fungal_Lam16A_glucanase"/>
    <property type="match status" value="1"/>
</dbReference>
<evidence type="ECO:0000259" key="2">
    <source>
        <dbReference type="PROSITE" id="PS51762"/>
    </source>
</evidence>
<dbReference type="Pfam" id="PF26113">
    <property type="entry name" value="GH16_XgeA"/>
    <property type="match status" value="1"/>
</dbReference>
<evidence type="ECO:0000256" key="1">
    <source>
        <dbReference type="SAM" id="SignalP"/>
    </source>
</evidence>
<dbReference type="InterPro" id="IPR050546">
    <property type="entry name" value="Glycosyl_Hydrlase_16"/>
</dbReference>
<dbReference type="OrthoDB" id="192832at2759"/>
<dbReference type="Gene3D" id="2.60.120.200">
    <property type="match status" value="1"/>
</dbReference>
<keyword evidence="4" id="KW-1185">Reference proteome</keyword>
<reference evidence="3" key="1">
    <citation type="journal article" date="2020" name="Stud. Mycol.">
        <title>101 Dothideomycetes genomes: a test case for predicting lifestyles and emergence of pathogens.</title>
        <authorList>
            <person name="Haridas S."/>
            <person name="Albert R."/>
            <person name="Binder M."/>
            <person name="Bloem J."/>
            <person name="Labutti K."/>
            <person name="Salamov A."/>
            <person name="Andreopoulos B."/>
            <person name="Baker S."/>
            <person name="Barry K."/>
            <person name="Bills G."/>
            <person name="Bluhm B."/>
            <person name="Cannon C."/>
            <person name="Castanera R."/>
            <person name="Culley D."/>
            <person name="Daum C."/>
            <person name="Ezra D."/>
            <person name="Gonzalez J."/>
            <person name="Henrissat B."/>
            <person name="Kuo A."/>
            <person name="Liang C."/>
            <person name="Lipzen A."/>
            <person name="Lutzoni F."/>
            <person name="Magnuson J."/>
            <person name="Mondo S."/>
            <person name="Nolan M."/>
            <person name="Ohm R."/>
            <person name="Pangilinan J."/>
            <person name="Park H.-J."/>
            <person name="Ramirez L."/>
            <person name="Alfaro M."/>
            <person name="Sun H."/>
            <person name="Tritt A."/>
            <person name="Yoshinaga Y."/>
            <person name="Zwiers L.-H."/>
            <person name="Turgeon B."/>
            <person name="Goodwin S."/>
            <person name="Spatafora J."/>
            <person name="Crous P."/>
            <person name="Grigoriev I."/>
        </authorList>
    </citation>
    <scope>NUCLEOTIDE SEQUENCE</scope>
    <source>
        <strain evidence="3">CBS 122681</strain>
    </source>
</reference>
<feature type="chain" id="PRO_5025374257" evidence="1">
    <location>
        <begin position="17"/>
        <end position="362"/>
    </location>
</feature>
<dbReference type="SUPFAM" id="SSF49899">
    <property type="entry name" value="Concanavalin A-like lectins/glucanases"/>
    <property type="match status" value="1"/>
</dbReference>
<evidence type="ECO:0000313" key="4">
    <source>
        <dbReference type="Proteomes" id="UP000799324"/>
    </source>
</evidence>
<keyword evidence="3" id="KW-0378">Hydrolase</keyword>
<protein>
    <submittedName>
        <fullName evidence="3">Glycoside hydrolase family 16 protein</fullName>
    </submittedName>
</protein>
<dbReference type="InterPro" id="IPR013320">
    <property type="entry name" value="ConA-like_dom_sf"/>
</dbReference>
<dbReference type="PANTHER" id="PTHR10963:SF24">
    <property type="entry name" value="GLYCOSIDASE C21B10.07-RELATED"/>
    <property type="match status" value="1"/>
</dbReference>
<dbReference type="GO" id="GO:0009251">
    <property type="term" value="P:glucan catabolic process"/>
    <property type="evidence" value="ECO:0007669"/>
    <property type="project" value="TreeGrafter"/>
</dbReference>
<dbReference type="PANTHER" id="PTHR10963">
    <property type="entry name" value="GLYCOSYL HYDROLASE-RELATED"/>
    <property type="match status" value="1"/>
</dbReference>